<evidence type="ECO:0000256" key="12">
    <source>
        <dbReference type="ARBA" id="ARBA00022840"/>
    </source>
</evidence>
<dbReference type="Gene3D" id="3.30.450.20">
    <property type="entry name" value="PAS domain"/>
    <property type="match status" value="4"/>
</dbReference>
<keyword evidence="6" id="KW-1003">Cell membrane</keyword>
<sequence length="1012" mass="113077">MGVIENPMTIITNMKRAIIVCDENMYIQFVNPAAEGLLGIKASTLEGTHFYEVCQASSTLDEITPLYADDSTLAGYIVELKNTESSCTTSRFPSLLKAIPDPIITLDLEGRITGLYGCWQYDTQIQWNGTQLLMNQILGKTHRDILGEEDAIAHEKAIAQALIGETALCEWKMKVPEGFRYYLTSYSPVMDHDGNISELIGIGRDITEQEERKLQLELEEQRFHSVINSLDEYIWEVDLQGNFIYVSDRAEDILGMPKEELIGKDSTAGVEPAELEKFRSTVRKAVQKKEPFFDVEIIRKTPSRRCWLSLSGIPVFDKKNRLVAYRGATLDITKQKQMEATLRDSEESYRSIITSMAEGVIVTDRAGMIIKANPTAENILGFSFDEIQGRSCFDPSWEMYLDDDSPVTRDNHPAMVTLQSRSASRNVVMRKNTPTGEPLWIQHNSEPLFRIGSEEPYAVVSTFSDISARRNMEEELKKARQKALEASRTKSDFLAMMSHEIRTPMNGIMGMSTLLLDTALNRQQREYAHVIKDSSEVLLNVLNDILDYSKVEAGKLVLENLDFHLPGIVSNVITLFQQKALEKGISLTSSIASEVEAWVKGDPTRLQQVLTNLVSNAVKFTHSGQVTVRLWKEATTPHQSRLRFEVTDTGIGIENAMMEQIFQPFHQADSSTSRKFGGTGLGLAITGQLVKLMGGNIGALSEPGKGSTFWFSIPFQRPLAQLSIGLGKDHPLPQKPDFPRWNIPLPVLLVEDSPVNQRLAITILTKMGLMVHGANNGIEAVKATAETEYAIIFMDCQMPEMDGFEATKIIRSQQAKTGRHVPIIAMTALAMSGDRERCLNVGMDDYLSKPVLMEQLIRLLDKWLPYERSTVVQPPANSHNNQFPAVSPEEDATVIDLTVLKNILAMGDDDHVEFLTLLLQIYLEDAQKLMTSLRQAVKIQDATGIHKACHALKSSSASIGAKDLASLCARVEQLGRTGELENMGLFFTQIEEKYTEAVSRLNRLVECPDLLN</sequence>
<dbReference type="CDD" id="cd17546">
    <property type="entry name" value="REC_hyHK_CKI1_RcsC-like"/>
    <property type="match status" value="1"/>
</dbReference>
<dbReference type="SUPFAM" id="SSF55785">
    <property type="entry name" value="PYP-like sensor domain (PAS domain)"/>
    <property type="match status" value="4"/>
</dbReference>
<dbReference type="PROSITE" id="PS50894">
    <property type="entry name" value="HPT"/>
    <property type="match status" value="1"/>
</dbReference>
<feature type="modified residue" description="4-aspartylphosphate" evidence="21">
    <location>
        <position position="795"/>
    </location>
</feature>
<dbReference type="Gene3D" id="3.30.565.10">
    <property type="entry name" value="Histidine kinase-like ATPase, C-terminal domain"/>
    <property type="match status" value="1"/>
</dbReference>
<dbReference type="Gene3D" id="3.40.50.2300">
    <property type="match status" value="1"/>
</dbReference>
<feature type="domain" description="PAC" evidence="25">
    <location>
        <begin position="291"/>
        <end position="344"/>
    </location>
</feature>
<comment type="subcellular location">
    <subcellularLocation>
        <location evidence="2">Cell membrane</location>
        <topology evidence="2">Multi-pass membrane protein</topology>
    </subcellularLocation>
</comment>
<evidence type="ECO:0000256" key="19">
    <source>
        <dbReference type="ARBA" id="ARBA00074306"/>
    </source>
</evidence>
<keyword evidence="11" id="KW-0418">Kinase</keyword>
<dbReference type="InterPro" id="IPR000700">
    <property type="entry name" value="PAS-assoc_C"/>
</dbReference>
<dbReference type="Pfam" id="PF02518">
    <property type="entry name" value="HATPase_c"/>
    <property type="match status" value="1"/>
</dbReference>
<dbReference type="InterPro" id="IPR003594">
    <property type="entry name" value="HATPase_dom"/>
</dbReference>
<comment type="subunit">
    <text evidence="17">At low DSF concentrations, interacts with RpfF.</text>
</comment>
<evidence type="ECO:0000256" key="13">
    <source>
        <dbReference type="ARBA" id="ARBA00022989"/>
    </source>
</evidence>
<evidence type="ECO:0000259" key="22">
    <source>
        <dbReference type="PROSITE" id="PS50109"/>
    </source>
</evidence>
<keyword evidence="7 21" id="KW-0597">Phosphoprotein</keyword>
<evidence type="ECO:0000256" key="6">
    <source>
        <dbReference type="ARBA" id="ARBA00022475"/>
    </source>
</evidence>
<dbReference type="CDD" id="cd00130">
    <property type="entry name" value="PAS"/>
    <property type="match status" value="4"/>
</dbReference>
<evidence type="ECO:0000256" key="9">
    <source>
        <dbReference type="ARBA" id="ARBA00022692"/>
    </source>
</evidence>
<dbReference type="PANTHER" id="PTHR45339">
    <property type="entry name" value="HYBRID SIGNAL TRANSDUCTION HISTIDINE KINASE J"/>
    <property type="match status" value="1"/>
</dbReference>
<comment type="function">
    <text evidence="16">May play the central regulatory role in sporulation. It may be an element of the effector pathway responsible for the activation of sporulation genes in response to nutritional stress. Spo0A may act in concert with spo0H (a sigma factor) to control the expression of some genes that are critical to the sporulation process.</text>
</comment>
<evidence type="ECO:0000256" key="3">
    <source>
        <dbReference type="ARBA" id="ARBA00006402"/>
    </source>
</evidence>
<keyword evidence="28" id="KW-1185">Reference proteome</keyword>
<dbReference type="Pfam" id="PF00989">
    <property type="entry name" value="PAS"/>
    <property type="match status" value="1"/>
</dbReference>
<keyword evidence="12" id="KW-0067">ATP-binding</keyword>
<dbReference type="InterPro" id="IPR000014">
    <property type="entry name" value="PAS"/>
</dbReference>
<feature type="modified residue" description="Phosphohistidine" evidence="20">
    <location>
        <position position="950"/>
    </location>
</feature>
<dbReference type="InterPro" id="IPR036097">
    <property type="entry name" value="HisK_dim/P_sf"/>
</dbReference>
<keyword evidence="8" id="KW-0808">Transferase</keyword>
<comment type="caution">
    <text evidence="27">The sequence shown here is derived from an EMBL/GenBank/DDBJ whole genome shotgun (WGS) entry which is preliminary data.</text>
</comment>
<dbReference type="InterPro" id="IPR004358">
    <property type="entry name" value="Sig_transdc_His_kin-like_C"/>
</dbReference>
<evidence type="ECO:0000256" key="2">
    <source>
        <dbReference type="ARBA" id="ARBA00004651"/>
    </source>
</evidence>
<dbReference type="InterPro" id="IPR036890">
    <property type="entry name" value="HATPase_C_sf"/>
</dbReference>
<dbReference type="Gene3D" id="1.10.287.130">
    <property type="match status" value="1"/>
</dbReference>
<evidence type="ECO:0000256" key="5">
    <source>
        <dbReference type="ARBA" id="ARBA00018672"/>
    </source>
</evidence>
<feature type="domain" description="Histidine kinase" evidence="22">
    <location>
        <begin position="496"/>
        <end position="717"/>
    </location>
</feature>
<evidence type="ECO:0000259" key="23">
    <source>
        <dbReference type="PROSITE" id="PS50110"/>
    </source>
</evidence>
<dbReference type="PANTHER" id="PTHR45339:SF1">
    <property type="entry name" value="HYBRID SIGNAL TRANSDUCTION HISTIDINE KINASE J"/>
    <property type="match status" value="1"/>
</dbReference>
<evidence type="ECO:0000256" key="20">
    <source>
        <dbReference type="PROSITE-ProRule" id="PRU00110"/>
    </source>
</evidence>
<feature type="domain" description="PAC" evidence="25">
    <location>
        <begin position="425"/>
        <end position="478"/>
    </location>
</feature>
<feature type="domain" description="HPt" evidence="26">
    <location>
        <begin position="911"/>
        <end position="1008"/>
    </location>
</feature>
<evidence type="ECO:0000256" key="7">
    <source>
        <dbReference type="ARBA" id="ARBA00022553"/>
    </source>
</evidence>
<dbReference type="PROSITE" id="PS50112">
    <property type="entry name" value="PAS"/>
    <property type="match status" value="2"/>
</dbReference>
<dbReference type="PROSITE" id="PS50109">
    <property type="entry name" value="HIS_KIN"/>
    <property type="match status" value="1"/>
</dbReference>
<dbReference type="InterPro" id="IPR013656">
    <property type="entry name" value="PAS_4"/>
</dbReference>
<feature type="domain" description="Response regulatory" evidence="23">
    <location>
        <begin position="746"/>
        <end position="864"/>
    </location>
</feature>
<dbReference type="Pfam" id="PF01627">
    <property type="entry name" value="Hpt"/>
    <property type="match status" value="1"/>
</dbReference>
<dbReference type="InterPro" id="IPR013767">
    <property type="entry name" value="PAS_fold"/>
</dbReference>
<proteinExistence type="inferred from homology"/>
<evidence type="ECO:0000256" key="21">
    <source>
        <dbReference type="PROSITE-ProRule" id="PRU00169"/>
    </source>
</evidence>
<dbReference type="EMBL" id="WNKU01000031">
    <property type="protein sequence ID" value="MTV50650.1"/>
    <property type="molecule type" value="Genomic_DNA"/>
</dbReference>
<dbReference type="GO" id="GO:0005886">
    <property type="term" value="C:plasma membrane"/>
    <property type="evidence" value="ECO:0007669"/>
    <property type="project" value="UniProtKB-SubCell"/>
</dbReference>
<dbReference type="PROSITE" id="PS50110">
    <property type="entry name" value="RESPONSE_REGULATORY"/>
    <property type="match status" value="1"/>
</dbReference>
<keyword evidence="13" id="KW-1133">Transmembrane helix</keyword>
<dbReference type="SMART" id="SM00091">
    <property type="entry name" value="PAS"/>
    <property type="match status" value="3"/>
</dbReference>
<dbReference type="Pfam" id="PF08448">
    <property type="entry name" value="PAS_4"/>
    <property type="match status" value="1"/>
</dbReference>
<dbReference type="Pfam" id="PF13426">
    <property type="entry name" value="PAS_9"/>
    <property type="match status" value="2"/>
</dbReference>
<evidence type="ECO:0000256" key="18">
    <source>
        <dbReference type="ARBA" id="ARBA00068150"/>
    </source>
</evidence>
<dbReference type="SMART" id="SM00086">
    <property type="entry name" value="PAC"/>
    <property type="match status" value="3"/>
</dbReference>
<evidence type="ECO:0000256" key="17">
    <source>
        <dbReference type="ARBA" id="ARBA00064003"/>
    </source>
</evidence>
<feature type="domain" description="PAS" evidence="24">
    <location>
        <begin position="345"/>
        <end position="421"/>
    </location>
</feature>
<dbReference type="InterPro" id="IPR001610">
    <property type="entry name" value="PAC"/>
</dbReference>
<dbReference type="GO" id="GO:0005524">
    <property type="term" value="F:ATP binding"/>
    <property type="evidence" value="ECO:0007669"/>
    <property type="project" value="UniProtKB-KW"/>
</dbReference>
<dbReference type="SUPFAM" id="SSF52172">
    <property type="entry name" value="CheY-like"/>
    <property type="match status" value="1"/>
</dbReference>
<evidence type="ECO:0000256" key="15">
    <source>
        <dbReference type="ARBA" id="ARBA00023136"/>
    </source>
</evidence>
<keyword evidence="9" id="KW-0812">Transmembrane</keyword>
<dbReference type="OrthoDB" id="9813048at2"/>
<evidence type="ECO:0000256" key="10">
    <source>
        <dbReference type="ARBA" id="ARBA00022741"/>
    </source>
</evidence>
<evidence type="ECO:0000259" key="26">
    <source>
        <dbReference type="PROSITE" id="PS50894"/>
    </source>
</evidence>
<dbReference type="FunFam" id="1.10.287.130:FF:000002">
    <property type="entry name" value="Two-component osmosensing histidine kinase"/>
    <property type="match status" value="1"/>
</dbReference>
<evidence type="ECO:0000256" key="4">
    <source>
        <dbReference type="ARBA" id="ARBA00012438"/>
    </source>
</evidence>
<dbReference type="InterPro" id="IPR036641">
    <property type="entry name" value="HPT_dom_sf"/>
</dbReference>
<name>A0A6I3SNN1_HELMO</name>
<dbReference type="CDD" id="cd16922">
    <property type="entry name" value="HATPase_EvgS-ArcB-TorS-like"/>
    <property type="match status" value="1"/>
</dbReference>
<keyword evidence="15" id="KW-0472">Membrane</keyword>
<feature type="domain" description="PAC" evidence="25">
    <location>
        <begin position="167"/>
        <end position="218"/>
    </location>
</feature>
<dbReference type="Gene3D" id="1.20.120.160">
    <property type="entry name" value="HPT domain"/>
    <property type="match status" value="1"/>
</dbReference>
<dbReference type="InterPro" id="IPR035965">
    <property type="entry name" value="PAS-like_dom_sf"/>
</dbReference>
<reference evidence="27 28" key="1">
    <citation type="submission" date="2019-11" db="EMBL/GenBank/DDBJ databases">
        <title>Whole-genome sequence of a the green, strictly anaerobic photosynthetic bacterium Heliobacillus mobilis DSM 6151.</title>
        <authorList>
            <person name="Kyndt J.A."/>
            <person name="Meyer T.E."/>
        </authorList>
    </citation>
    <scope>NUCLEOTIDE SEQUENCE [LARGE SCALE GENOMIC DNA]</scope>
    <source>
        <strain evidence="27 28">DSM 6151</strain>
    </source>
</reference>
<evidence type="ECO:0000259" key="24">
    <source>
        <dbReference type="PROSITE" id="PS50112"/>
    </source>
</evidence>
<feature type="domain" description="PAS" evidence="24">
    <location>
        <begin position="219"/>
        <end position="289"/>
    </location>
</feature>
<keyword evidence="10" id="KW-0547">Nucleotide-binding</keyword>
<dbReference type="FunFam" id="3.30.565.10:FF:000010">
    <property type="entry name" value="Sensor histidine kinase RcsC"/>
    <property type="match status" value="1"/>
</dbReference>
<dbReference type="SUPFAM" id="SSF47226">
    <property type="entry name" value="Histidine-containing phosphotransfer domain, HPT domain"/>
    <property type="match status" value="1"/>
</dbReference>
<dbReference type="AlphaFoldDB" id="A0A6I3SNN1"/>
<dbReference type="EC" id="2.7.13.3" evidence="4"/>
<dbReference type="InterPro" id="IPR005467">
    <property type="entry name" value="His_kinase_dom"/>
</dbReference>
<dbReference type="Proteomes" id="UP000430670">
    <property type="component" value="Unassembled WGS sequence"/>
</dbReference>
<dbReference type="Pfam" id="PF00512">
    <property type="entry name" value="HisKA"/>
    <property type="match status" value="1"/>
</dbReference>
<comment type="catalytic activity">
    <reaction evidence="1">
        <text>ATP + protein L-histidine = ADP + protein N-phospho-L-histidine.</text>
        <dbReference type="EC" id="2.7.13.3"/>
    </reaction>
</comment>
<dbReference type="InterPro" id="IPR001789">
    <property type="entry name" value="Sig_transdc_resp-reg_receiver"/>
</dbReference>
<dbReference type="SMART" id="SM00387">
    <property type="entry name" value="HATPase_c"/>
    <property type="match status" value="1"/>
</dbReference>
<dbReference type="NCBIfam" id="TIGR00229">
    <property type="entry name" value="sensory_box"/>
    <property type="match status" value="2"/>
</dbReference>
<evidence type="ECO:0000313" key="27">
    <source>
        <dbReference type="EMBL" id="MTV50650.1"/>
    </source>
</evidence>
<dbReference type="SMART" id="SM00073">
    <property type="entry name" value="HPT"/>
    <property type="match status" value="1"/>
</dbReference>
<evidence type="ECO:0000256" key="8">
    <source>
        <dbReference type="ARBA" id="ARBA00022679"/>
    </source>
</evidence>
<dbReference type="SUPFAM" id="SSF47384">
    <property type="entry name" value="Homodimeric domain of signal transducing histidine kinase"/>
    <property type="match status" value="1"/>
</dbReference>
<evidence type="ECO:0000256" key="16">
    <source>
        <dbReference type="ARBA" id="ARBA00024867"/>
    </source>
</evidence>
<dbReference type="GO" id="GO:0000155">
    <property type="term" value="F:phosphorelay sensor kinase activity"/>
    <property type="evidence" value="ECO:0007669"/>
    <property type="project" value="InterPro"/>
</dbReference>
<dbReference type="SMART" id="SM00448">
    <property type="entry name" value="REC"/>
    <property type="match status" value="1"/>
</dbReference>
<evidence type="ECO:0000256" key="1">
    <source>
        <dbReference type="ARBA" id="ARBA00000085"/>
    </source>
</evidence>
<dbReference type="PROSITE" id="PS50113">
    <property type="entry name" value="PAC"/>
    <property type="match status" value="3"/>
</dbReference>
<keyword evidence="14" id="KW-0902">Two-component regulatory system</keyword>
<organism evidence="27 28">
    <name type="scientific">Heliobacterium mobile</name>
    <name type="common">Heliobacillus mobilis</name>
    <dbReference type="NCBI Taxonomy" id="28064"/>
    <lineage>
        <taxon>Bacteria</taxon>
        <taxon>Bacillati</taxon>
        <taxon>Bacillota</taxon>
        <taxon>Clostridia</taxon>
        <taxon>Eubacteriales</taxon>
        <taxon>Heliobacteriaceae</taxon>
        <taxon>Heliobacterium</taxon>
    </lineage>
</organism>
<evidence type="ECO:0000313" key="28">
    <source>
        <dbReference type="Proteomes" id="UP000430670"/>
    </source>
</evidence>
<protein>
    <recommendedName>
        <fullName evidence="19">Circadian input-output histidine kinase CikA</fullName>
        <ecNumber evidence="4">2.7.13.3</ecNumber>
    </recommendedName>
    <alternativeName>
        <fullName evidence="18">Sensory/regulatory protein RpfC</fullName>
    </alternativeName>
    <alternativeName>
        <fullName evidence="5">Stage 0 sporulation protein A homolog</fullName>
    </alternativeName>
</protein>
<evidence type="ECO:0000256" key="14">
    <source>
        <dbReference type="ARBA" id="ARBA00023012"/>
    </source>
</evidence>
<dbReference type="CDD" id="cd00082">
    <property type="entry name" value="HisKA"/>
    <property type="match status" value="1"/>
</dbReference>
<dbReference type="InterPro" id="IPR011006">
    <property type="entry name" value="CheY-like_superfamily"/>
</dbReference>
<dbReference type="InterPro" id="IPR003661">
    <property type="entry name" value="HisK_dim/P_dom"/>
</dbReference>
<dbReference type="Pfam" id="PF00072">
    <property type="entry name" value="Response_reg"/>
    <property type="match status" value="1"/>
</dbReference>
<evidence type="ECO:0000256" key="11">
    <source>
        <dbReference type="ARBA" id="ARBA00022777"/>
    </source>
</evidence>
<dbReference type="SMART" id="SM00388">
    <property type="entry name" value="HisKA"/>
    <property type="match status" value="1"/>
</dbReference>
<accession>A0A6I3SNN1</accession>
<dbReference type="SUPFAM" id="SSF55874">
    <property type="entry name" value="ATPase domain of HSP90 chaperone/DNA topoisomerase II/histidine kinase"/>
    <property type="match status" value="1"/>
</dbReference>
<gene>
    <name evidence="27" type="ORF">GJ688_17070</name>
</gene>
<evidence type="ECO:0000259" key="25">
    <source>
        <dbReference type="PROSITE" id="PS50113"/>
    </source>
</evidence>
<dbReference type="PRINTS" id="PR00344">
    <property type="entry name" value="BCTRLSENSOR"/>
</dbReference>
<comment type="similarity">
    <text evidence="3">In the N-terminal section; belongs to the phytochrome family.</text>
</comment>
<dbReference type="InterPro" id="IPR008207">
    <property type="entry name" value="Sig_transdc_His_kin_Hpt_dom"/>
</dbReference>
<dbReference type="GO" id="GO:0006355">
    <property type="term" value="P:regulation of DNA-templated transcription"/>
    <property type="evidence" value="ECO:0007669"/>
    <property type="project" value="InterPro"/>
</dbReference>